<dbReference type="Proteomes" id="UP000633365">
    <property type="component" value="Unassembled WGS sequence"/>
</dbReference>
<dbReference type="InterPro" id="IPR036477">
    <property type="entry name" value="Formyl_transf_N_sf"/>
</dbReference>
<feature type="domain" description="Formyl transferase N-terminal" evidence="6">
    <location>
        <begin position="1"/>
        <end position="180"/>
    </location>
</feature>
<evidence type="ECO:0000256" key="5">
    <source>
        <dbReference type="HAMAP-Rule" id="MF_00182"/>
    </source>
</evidence>
<dbReference type="PANTHER" id="PTHR11138:SF5">
    <property type="entry name" value="METHIONYL-TRNA FORMYLTRANSFERASE, MITOCHONDRIAL"/>
    <property type="match status" value="1"/>
</dbReference>
<dbReference type="SUPFAM" id="SSF50486">
    <property type="entry name" value="FMT C-terminal domain-like"/>
    <property type="match status" value="1"/>
</dbReference>
<dbReference type="HAMAP" id="MF_00182">
    <property type="entry name" value="Formyl_trans"/>
    <property type="match status" value="1"/>
</dbReference>
<evidence type="ECO:0000313" key="9">
    <source>
        <dbReference type="Proteomes" id="UP000633365"/>
    </source>
</evidence>
<evidence type="ECO:0000259" key="6">
    <source>
        <dbReference type="Pfam" id="PF00551"/>
    </source>
</evidence>
<keyword evidence="4 5" id="KW-0648">Protein biosynthesis</keyword>
<dbReference type="RefSeq" id="WP_186833462.1">
    <property type="nucleotide sequence ID" value="NZ_JAEQMG010000041.1"/>
</dbReference>
<dbReference type="CDD" id="cd08704">
    <property type="entry name" value="Met_tRNA_FMT_C"/>
    <property type="match status" value="1"/>
</dbReference>
<dbReference type="Pfam" id="PF02911">
    <property type="entry name" value="Formyl_trans_C"/>
    <property type="match status" value="1"/>
</dbReference>
<dbReference type="CDD" id="cd08646">
    <property type="entry name" value="FMT_core_Met-tRNA-FMT_N"/>
    <property type="match status" value="1"/>
</dbReference>
<comment type="catalytic activity">
    <reaction evidence="5">
        <text>L-methionyl-tRNA(fMet) + (6R)-10-formyltetrahydrofolate = N-formyl-L-methionyl-tRNA(fMet) + (6S)-5,6,7,8-tetrahydrofolate + H(+)</text>
        <dbReference type="Rhea" id="RHEA:24380"/>
        <dbReference type="Rhea" id="RHEA-COMP:9952"/>
        <dbReference type="Rhea" id="RHEA-COMP:9953"/>
        <dbReference type="ChEBI" id="CHEBI:15378"/>
        <dbReference type="ChEBI" id="CHEBI:57453"/>
        <dbReference type="ChEBI" id="CHEBI:78530"/>
        <dbReference type="ChEBI" id="CHEBI:78844"/>
        <dbReference type="ChEBI" id="CHEBI:195366"/>
        <dbReference type="EC" id="2.1.2.9"/>
    </reaction>
</comment>
<dbReference type="InterPro" id="IPR001555">
    <property type="entry name" value="GART_AS"/>
</dbReference>
<gene>
    <name evidence="5" type="primary">fmt</name>
    <name evidence="8" type="ORF">JKK62_03680</name>
</gene>
<sequence length="306" mass="33284">MKIIFMGTPDFAVPCLESLIKAGHEIAAVFTQPDKPRGRKMVMTPPEVKVCALEHGLTVCQPKTLRDGEALDIIQKIDPECIVVAAYGKILPKEILDLPKYGCINVHGSLLPKYRGSAPIQWSVINGDTETGVTIMQMAEGVDTGDMLYQKAIPINIDDTAESMFNKLSDLGGEMIAEALDMLEKGELTAEKQDEALATHAPMLDKSISEIDWHKPALEVHNLVRGLYSWPIAQTTLHGKKLKIYRTSLGKGNGEAGSVIATDPLTIACSDGAVVIEELQLEGKKRMDAKTFLIGHPLTGKDKLGE</sequence>
<dbReference type="Gene3D" id="3.40.50.12230">
    <property type="match status" value="1"/>
</dbReference>
<dbReference type="InterPro" id="IPR002376">
    <property type="entry name" value="Formyl_transf_N"/>
</dbReference>
<feature type="domain" description="Formyl transferase C-terminal" evidence="7">
    <location>
        <begin position="205"/>
        <end position="296"/>
    </location>
</feature>
<evidence type="ECO:0000256" key="1">
    <source>
        <dbReference type="ARBA" id="ARBA00010699"/>
    </source>
</evidence>
<dbReference type="InterPro" id="IPR041711">
    <property type="entry name" value="Met-tRNA-FMT_N"/>
</dbReference>
<accession>A0A934U2P9</accession>
<comment type="similarity">
    <text evidence="1 5">Belongs to the Fmt family.</text>
</comment>
<comment type="function">
    <text evidence="5">Attaches a formyl group to the free amino group of methionyl-tRNA(fMet). The formyl group appears to play a dual role in the initiator identity of N-formylmethionyl-tRNA by promoting its recognition by IF2 and preventing the misappropriation of this tRNA by the elongation apparatus.</text>
</comment>
<comment type="caution">
    <text evidence="8">The sequence shown here is derived from an EMBL/GenBank/DDBJ whole genome shotgun (WGS) entry which is preliminary data.</text>
</comment>
<organism evidence="8 9">
    <name type="scientific">Ruminococcus difficilis</name>
    <dbReference type="NCBI Taxonomy" id="2763069"/>
    <lineage>
        <taxon>Bacteria</taxon>
        <taxon>Bacillati</taxon>
        <taxon>Bacillota</taxon>
        <taxon>Clostridia</taxon>
        <taxon>Eubacteriales</taxon>
        <taxon>Oscillospiraceae</taxon>
        <taxon>Ruminococcus</taxon>
    </lineage>
</organism>
<dbReference type="InterPro" id="IPR044135">
    <property type="entry name" value="Met-tRNA-FMT_C"/>
</dbReference>
<feature type="binding site" evidence="5">
    <location>
        <begin position="109"/>
        <end position="112"/>
    </location>
    <ligand>
        <name>(6S)-5,6,7,8-tetrahydrofolate</name>
        <dbReference type="ChEBI" id="CHEBI:57453"/>
    </ligand>
</feature>
<keyword evidence="9" id="KW-1185">Reference proteome</keyword>
<dbReference type="InterPro" id="IPR005794">
    <property type="entry name" value="Fmt"/>
</dbReference>
<proteinExistence type="inferred from homology"/>
<name>A0A934U2P9_9FIRM</name>
<dbReference type="EMBL" id="JAEQMG010000041">
    <property type="protein sequence ID" value="MBK6087762.1"/>
    <property type="molecule type" value="Genomic_DNA"/>
</dbReference>
<evidence type="ECO:0000256" key="2">
    <source>
        <dbReference type="ARBA" id="ARBA00012261"/>
    </source>
</evidence>
<dbReference type="NCBIfam" id="TIGR00460">
    <property type="entry name" value="fmt"/>
    <property type="match status" value="1"/>
</dbReference>
<evidence type="ECO:0000259" key="7">
    <source>
        <dbReference type="Pfam" id="PF02911"/>
    </source>
</evidence>
<dbReference type="GO" id="GO:0005829">
    <property type="term" value="C:cytosol"/>
    <property type="evidence" value="ECO:0007669"/>
    <property type="project" value="TreeGrafter"/>
</dbReference>
<protein>
    <recommendedName>
        <fullName evidence="2 5">Methionyl-tRNA formyltransferase</fullName>
        <ecNumber evidence="2 5">2.1.2.9</ecNumber>
    </recommendedName>
</protein>
<dbReference type="EC" id="2.1.2.9" evidence="2 5"/>
<reference evidence="8" key="1">
    <citation type="submission" date="2021-01" db="EMBL/GenBank/DDBJ databases">
        <title>Genome public.</title>
        <authorList>
            <person name="Liu C."/>
            <person name="Sun Q."/>
        </authorList>
    </citation>
    <scope>NUCLEOTIDE SEQUENCE</scope>
    <source>
        <strain evidence="8">M6</strain>
    </source>
</reference>
<dbReference type="PROSITE" id="PS00373">
    <property type="entry name" value="GART"/>
    <property type="match status" value="1"/>
</dbReference>
<dbReference type="GO" id="GO:0004479">
    <property type="term" value="F:methionyl-tRNA formyltransferase activity"/>
    <property type="evidence" value="ECO:0007669"/>
    <property type="project" value="UniProtKB-UniRule"/>
</dbReference>
<dbReference type="PANTHER" id="PTHR11138">
    <property type="entry name" value="METHIONYL-TRNA FORMYLTRANSFERASE"/>
    <property type="match status" value="1"/>
</dbReference>
<dbReference type="InterPro" id="IPR005793">
    <property type="entry name" value="Formyl_trans_C"/>
</dbReference>
<evidence type="ECO:0000256" key="4">
    <source>
        <dbReference type="ARBA" id="ARBA00022917"/>
    </source>
</evidence>
<dbReference type="AlphaFoldDB" id="A0A934U2P9"/>
<dbReference type="FunFam" id="3.40.50.12230:FF:000001">
    <property type="entry name" value="Methionyl-tRNA formyltransferase"/>
    <property type="match status" value="1"/>
</dbReference>
<evidence type="ECO:0000256" key="3">
    <source>
        <dbReference type="ARBA" id="ARBA00022679"/>
    </source>
</evidence>
<dbReference type="SUPFAM" id="SSF53328">
    <property type="entry name" value="Formyltransferase"/>
    <property type="match status" value="1"/>
</dbReference>
<dbReference type="InterPro" id="IPR011034">
    <property type="entry name" value="Formyl_transferase-like_C_sf"/>
</dbReference>
<evidence type="ECO:0000313" key="8">
    <source>
        <dbReference type="EMBL" id="MBK6087762.1"/>
    </source>
</evidence>
<dbReference type="Pfam" id="PF00551">
    <property type="entry name" value="Formyl_trans_N"/>
    <property type="match status" value="1"/>
</dbReference>
<keyword evidence="3 5" id="KW-0808">Transferase</keyword>